<dbReference type="RefSeq" id="WP_265724241.1">
    <property type="nucleotide sequence ID" value="NZ_JAOSLC020000002.1"/>
</dbReference>
<keyword evidence="1" id="KW-0472">Membrane</keyword>
<dbReference type="InterPro" id="IPR025250">
    <property type="entry name" value="DUF4199"/>
</dbReference>
<proteinExistence type="predicted"/>
<feature type="transmembrane region" description="Helical" evidence="1">
    <location>
        <begin position="38"/>
        <end position="58"/>
    </location>
</feature>
<dbReference type="Proteomes" id="UP001151478">
    <property type="component" value="Unassembled WGS sequence"/>
</dbReference>
<evidence type="ECO:0000313" key="2">
    <source>
        <dbReference type="EMBL" id="MDD7913042.1"/>
    </source>
</evidence>
<accession>A0ABT5S4K4</accession>
<evidence type="ECO:0000256" key="1">
    <source>
        <dbReference type="SAM" id="Phobius"/>
    </source>
</evidence>
<dbReference type="Pfam" id="PF13858">
    <property type="entry name" value="DUF4199"/>
    <property type="match status" value="1"/>
</dbReference>
<keyword evidence="1" id="KW-0812">Transmembrane</keyword>
<feature type="transmembrane region" description="Helical" evidence="1">
    <location>
        <begin position="79"/>
        <end position="100"/>
    </location>
</feature>
<protein>
    <submittedName>
        <fullName evidence="2">DUF4199 domain-containing protein</fullName>
    </submittedName>
</protein>
<name>A0ABT5S4K4_9FLAO</name>
<feature type="transmembrane region" description="Helical" evidence="1">
    <location>
        <begin position="140"/>
        <end position="165"/>
    </location>
</feature>
<feature type="transmembrane region" description="Helical" evidence="1">
    <location>
        <begin position="12"/>
        <end position="32"/>
    </location>
</feature>
<keyword evidence="3" id="KW-1185">Reference proteome</keyword>
<comment type="caution">
    <text evidence="2">The sequence shown here is derived from an EMBL/GenBank/DDBJ whole genome shotgun (WGS) entry which is preliminary data.</text>
</comment>
<evidence type="ECO:0000313" key="3">
    <source>
        <dbReference type="Proteomes" id="UP001151478"/>
    </source>
</evidence>
<gene>
    <name evidence="2" type="ORF">N5A56_000700</name>
</gene>
<keyword evidence="1" id="KW-1133">Transmembrane helix</keyword>
<dbReference type="EMBL" id="JAOSLC020000002">
    <property type="protein sequence ID" value="MDD7913042.1"/>
    <property type="molecule type" value="Genomic_DNA"/>
</dbReference>
<reference evidence="2" key="1">
    <citation type="submission" date="2023-02" db="EMBL/GenBank/DDBJ databases">
        <title>Polaribacter ponticola sp. nov., isolated from seawater.</title>
        <authorList>
            <person name="Baek J.H."/>
            <person name="Kim J.M."/>
            <person name="Choi D.G."/>
            <person name="Jeon C.O."/>
        </authorList>
    </citation>
    <scope>NUCLEOTIDE SEQUENCE</scope>
    <source>
        <strain evidence="2">MSW5</strain>
    </source>
</reference>
<organism evidence="2 3">
    <name type="scientific">Polaribacter ponticola</name>
    <dbReference type="NCBI Taxonomy" id="2978475"/>
    <lineage>
        <taxon>Bacteria</taxon>
        <taxon>Pseudomonadati</taxon>
        <taxon>Bacteroidota</taxon>
        <taxon>Flavobacteriia</taxon>
        <taxon>Flavobacteriales</taxon>
        <taxon>Flavobacteriaceae</taxon>
    </lineage>
</organism>
<sequence length="173" mass="19053">MENQVNSKSIILNNGLYLGLIGIICHLALYATGSLLELNWVNSIISLIAMIIFIVMGIKTYKLNNGGFISWGQGVKIGMGITMISAVITVLYIMIFMNFIEPDFQQQALEFQKQAWIDGGLTDEQVEASVAMTEKFQTPAISAAMMLAFSAFIGFVFSAIIAAIMKKSEEETY</sequence>